<evidence type="ECO:0000259" key="1">
    <source>
        <dbReference type="Pfam" id="PF13619"/>
    </source>
</evidence>
<proteinExistence type="predicted"/>
<dbReference type="InterPro" id="IPR025309">
    <property type="entry name" value="KTSC_dom"/>
</dbReference>
<dbReference type="Proteomes" id="UP000620262">
    <property type="component" value="Unassembled WGS sequence"/>
</dbReference>
<keyword evidence="3" id="KW-1185">Reference proteome</keyword>
<comment type="caution">
    <text evidence="2">The sequence shown here is derived from an EMBL/GenBank/DDBJ whole genome shotgun (WGS) entry which is preliminary data.</text>
</comment>
<accession>A0ABR9IR34</accession>
<protein>
    <recommendedName>
        <fullName evidence="1">KTSC domain-containing protein</fullName>
    </recommendedName>
</protein>
<dbReference type="Pfam" id="PF13619">
    <property type="entry name" value="KTSC"/>
    <property type="match status" value="1"/>
</dbReference>
<dbReference type="EMBL" id="JADBEC010000001">
    <property type="protein sequence ID" value="MBE1505661.1"/>
    <property type="molecule type" value="Genomic_DNA"/>
</dbReference>
<dbReference type="RefSeq" id="WP_192729483.1">
    <property type="nucleotide sequence ID" value="NZ_BAAAVL010000009.1"/>
</dbReference>
<organism evidence="2 3">
    <name type="scientific">Rhizobium viscosum</name>
    <name type="common">Arthrobacter viscosus</name>
    <dbReference type="NCBI Taxonomy" id="1673"/>
    <lineage>
        <taxon>Bacteria</taxon>
        <taxon>Pseudomonadati</taxon>
        <taxon>Pseudomonadota</taxon>
        <taxon>Alphaproteobacteria</taxon>
        <taxon>Hyphomicrobiales</taxon>
        <taxon>Rhizobiaceae</taxon>
        <taxon>Rhizobium/Agrobacterium group</taxon>
        <taxon>Rhizobium</taxon>
    </lineage>
</organism>
<feature type="domain" description="KTSC" evidence="1">
    <location>
        <begin position="7"/>
        <end position="64"/>
    </location>
</feature>
<gene>
    <name evidence="2" type="ORF">H4W29_002842</name>
</gene>
<reference evidence="2 3" key="1">
    <citation type="submission" date="2020-10" db="EMBL/GenBank/DDBJ databases">
        <title>Sequencing the genomes of 1000 actinobacteria strains.</title>
        <authorList>
            <person name="Klenk H.-P."/>
        </authorList>
    </citation>
    <scope>NUCLEOTIDE SEQUENCE [LARGE SCALE GENOMIC DNA]</scope>
    <source>
        <strain evidence="2 3">DSM 7307</strain>
    </source>
</reference>
<name>A0ABR9IR34_RHIVS</name>
<sequence>MHEVPVKSRIIQNVYFSQEDGRLRICFRNGQERLFEGVPVDDVSTMVTAPSPGQYYIDRIRTRYRRIAA</sequence>
<evidence type="ECO:0000313" key="2">
    <source>
        <dbReference type="EMBL" id="MBE1505661.1"/>
    </source>
</evidence>
<evidence type="ECO:0000313" key="3">
    <source>
        <dbReference type="Proteomes" id="UP000620262"/>
    </source>
</evidence>